<dbReference type="InterPro" id="IPR007193">
    <property type="entry name" value="Upf2/Nmd2_C"/>
</dbReference>
<dbReference type="FunFam" id="1.25.40.180:FF:000014">
    <property type="entry name" value="Putative regulator of nonsense transcripts 2"/>
    <property type="match status" value="1"/>
</dbReference>
<dbReference type="FunFam" id="1.25.40.180:FF:000015">
    <property type="entry name" value="regulator of nonsense transcripts 2 isoform X1"/>
    <property type="match status" value="1"/>
</dbReference>
<reference evidence="15" key="1">
    <citation type="submission" date="2011-05" db="EMBL/GenBank/DDBJ databases">
        <authorList>
            <person name="Richards S.R."/>
            <person name="Qu J."/>
            <person name="Jiang H."/>
            <person name="Jhangiani S.N."/>
            <person name="Agravi P."/>
            <person name="Goodspeed R."/>
            <person name="Gross S."/>
            <person name="Mandapat C."/>
            <person name="Jackson L."/>
            <person name="Mathew T."/>
            <person name="Pu L."/>
            <person name="Thornton R."/>
            <person name="Saada N."/>
            <person name="Wilczek-Boney K.B."/>
            <person name="Lee S."/>
            <person name="Kovar C."/>
            <person name="Wu Y."/>
            <person name="Scherer S.E."/>
            <person name="Worley K.C."/>
            <person name="Muzny D.M."/>
            <person name="Gibbs R."/>
        </authorList>
    </citation>
    <scope>NUCLEOTIDE SEQUENCE</scope>
    <source>
        <strain evidence="15">Brora</strain>
    </source>
</reference>
<keyword evidence="6 11" id="KW-0175">Coiled coil</keyword>
<organism evidence="14 15">
    <name type="scientific">Strigamia maritima</name>
    <name type="common">European centipede</name>
    <name type="synonym">Geophilus maritimus</name>
    <dbReference type="NCBI Taxonomy" id="126957"/>
    <lineage>
        <taxon>Eukaryota</taxon>
        <taxon>Metazoa</taxon>
        <taxon>Ecdysozoa</taxon>
        <taxon>Arthropoda</taxon>
        <taxon>Myriapoda</taxon>
        <taxon>Chilopoda</taxon>
        <taxon>Pleurostigmophora</taxon>
        <taxon>Geophilomorpha</taxon>
        <taxon>Linotaeniidae</taxon>
        <taxon>Strigamia</taxon>
    </lineage>
</organism>
<dbReference type="Gene3D" id="6.10.250.770">
    <property type="match status" value="1"/>
</dbReference>
<dbReference type="eggNOG" id="KOG2051">
    <property type="taxonomic scope" value="Eukaryota"/>
</dbReference>
<dbReference type="EMBL" id="JH430315">
    <property type="status" value="NOT_ANNOTATED_CDS"/>
    <property type="molecule type" value="Genomic_DNA"/>
</dbReference>
<feature type="coiled-coil region" evidence="11">
    <location>
        <begin position="856"/>
        <end position="883"/>
    </location>
</feature>
<evidence type="ECO:0000256" key="7">
    <source>
        <dbReference type="ARBA" id="ARBA00023161"/>
    </source>
</evidence>
<dbReference type="STRING" id="126957.T1IJL6"/>
<dbReference type="FunFam" id="4.10.80.160:FF:000002">
    <property type="entry name" value="Putative regulator of nonsense transcripts 2"/>
    <property type="match status" value="1"/>
</dbReference>
<keyword evidence="3" id="KW-0597">Phosphoprotein</keyword>
<feature type="compositionally biased region" description="Acidic residues" evidence="12">
    <location>
        <begin position="409"/>
        <end position="427"/>
    </location>
</feature>
<dbReference type="GO" id="GO:0003723">
    <property type="term" value="F:RNA binding"/>
    <property type="evidence" value="ECO:0007669"/>
    <property type="project" value="UniProtKB-KW"/>
</dbReference>
<dbReference type="AlphaFoldDB" id="T1IJL6"/>
<dbReference type="FunFam" id="1.25.40.180:FF:000023">
    <property type="entry name" value="regulator of nonsense transcripts 2 isoform X1"/>
    <property type="match status" value="1"/>
</dbReference>
<dbReference type="SMART" id="SM00543">
    <property type="entry name" value="MIF4G"/>
    <property type="match status" value="3"/>
</dbReference>
<dbReference type="GO" id="GO:0005829">
    <property type="term" value="C:cytosol"/>
    <property type="evidence" value="ECO:0007669"/>
    <property type="project" value="UniProtKB-ARBA"/>
</dbReference>
<dbReference type="GO" id="GO:0048471">
    <property type="term" value="C:perinuclear region of cytoplasm"/>
    <property type="evidence" value="ECO:0007669"/>
    <property type="project" value="UniProtKB-SubCell"/>
</dbReference>
<dbReference type="Pfam" id="PF04050">
    <property type="entry name" value="Upf2"/>
    <property type="match status" value="1"/>
</dbReference>
<feature type="region of interest" description="Disordered" evidence="12">
    <location>
        <begin position="923"/>
        <end position="980"/>
    </location>
</feature>
<dbReference type="SUPFAM" id="SSF48371">
    <property type="entry name" value="ARM repeat"/>
    <property type="match status" value="3"/>
</dbReference>
<dbReference type="OMA" id="DFQHHQI"/>
<feature type="region of interest" description="Disordered" evidence="12">
    <location>
        <begin position="1129"/>
        <end position="1152"/>
    </location>
</feature>
<evidence type="ECO:0000256" key="11">
    <source>
        <dbReference type="SAM" id="Coils"/>
    </source>
</evidence>
<comment type="subcellular location">
    <subcellularLocation>
        <location evidence="1">Cytoplasm</location>
        <location evidence="1">Perinuclear region</location>
    </subcellularLocation>
</comment>
<name>T1IJL6_STRMM</name>
<keyword evidence="15" id="KW-1185">Reference proteome</keyword>
<feature type="domain" description="MIF4G" evidence="13">
    <location>
        <begin position="44"/>
        <end position="240"/>
    </location>
</feature>
<dbReference type="HOGENOM" id="CLU_002633_2_0_1"/>
<keyword evidence="4" id="KW-0677">Repeat</keyword>
<accession>T1IJL6</accession>
<dbReference type="Gene3D" id="1.25.40.180">
    <property type="match status" value="3"/>
</dbReference>
<feature type="region of interest" description="Disordered" evidence="12">
    <location>
        <begin position="383"/>
        <end position="427"/>
    </location>
</feature>
<dbReference type="PANTHER" id="PTHR12839:SF7">
    <property type="entry name" value="REGULATOR OF NONSENSE TRANSCRIPTS 2"/>
    <property type="match status" value="1"/>
</dbReference>
<protein>
    <recommendedName>
        <fullName evidence="9">Regulator of nonsense transcripts 2</fullName>
    </recommendedName>
    <alternativeName>
        <fullName evidence="10">Up-frameshift suppressor 2 homolog</fullName>
    </alternativeName>
</protein>
<dbReference type="GO" id="GO:0000184">
    <property type="term" value="P:nuclear-transcribed mRNA catabolic process, nonsense-mediated decay"/>
    <property type="evidence" value="ECO:0007669"/>
    <property type="project" value="UniProtKB-KW"/>
</dbReference>
<dbReference type="PhylomeDB" id="T1IJL6"/>
<evidence type="ECO:0000256" key="5">
    <source>
        <dbReference type="ARBA" id="ARBA00022884"/>
    </source>
</evidence>
<dbReference type="Proteomes" id="UP000014500">
    <property type="component" value="Unassembled WGS sequence"/>
</dbReference>
<dbReference type="Pfam" id="PF02854">
    <property type="entry name" value="MIF4G"/>
    <property type="match status" value="3"/>
</dbReference>
<sequence>AFLQTYKSEVILKLNRKAEIRAENRNATGNQPEEKFFSKLDSTLKKNTAFVKRLKNFTEAQRDSLIRDMNTLNLTKYIGEAAGAIVEAKIKVSDVACGVQICSLLHQRYSEFSSALLENWQKMLSLKKEDKVNNRSKLRVDLRFYAELIAAEVFTQKEGLPLLGTLLTVLTTGDKEEHNNLNIILSFGKHCGEDYAGLIPRKLRLLSEKYNIDIPRSNLLTVERQKNVRILLRDYYLSLCKHLLRDHKEIRAMERQNRRILQTKGELNSDRREKYETAFTSYQKLLSSTQHFAELIDEDMPELAEDDVTKQDPEIGTLDIHNRFKSSEFDGDTSLWEDEDTRSFYENLPDLKALVPGVKILFKDSVHVPPTEAIQEKLIEEEMDEVEPTESEMETKSEEIEIEKKESSQDTEEILPPEIEDVEDEPENTSSAANKILLESFLNNISNCVNRELIDKAAVDFCMNLNTKPNRRKLVRSLFLVQRTRLDLLPFYARLVATLHPCMPDVALDLSAMLKQDLKYHVRKKDQINIESKVKIVRFIGELVKFNMFSKSEALHCLKILLFDFTHHHIEMACNLLETCGRFLFRSPDSHHRTKVYLEQMMRKKQVMSVDSRYITMIENAYYYCNPPEATQSVRKERPPMKEYIRKLLYKDLSKNNTEKILRQMRKLNWEDPDIAFYSTKCLTAIWNVKYYNIRCVANLLAGLVAHQENVGPYVVDGVLEDIRLGLEINHPKYNQRRVSAVRFLGELYNYRMVESSVIFKTLYSFTTFGVAYDGNISELDPPDNLFRLRLICILLDTCGQYFNSGSSKKKLDCFLTYFQRYYWVKKSHEVWTDENTFPVTVDYMIKDTMAIMRPKLKMANNLEEAQKTVEELEKEIVAKLMEIMPSLKSKENETDADGLETIKEAEEEYSYFIDEFTIDDRLDDDYHSGDESNTEGEGDDDVEMTGDSQSQPLDAEYHEGDGEGYDGTESVGERENDDVCVLPGPKPVHCQEDEDFMTAFDKMLAENIQHRNQETVKPPQVDISVPMHVKGTVKRVTVDGHTPEENTSNTMNFILMTRKGNKQQYKNLEVPITSELAQNLKDKEEAERAEKERVKKLTLDISERQEEEDYQEMLAAQQRPVVMNLNRERRQKYQHPKGAPDADLIFGNKKR</sequence>
<evidence type="ECO:0000256" key="4">
    <source>
        <dbReference type="ARBA" id="ARBA00022737"/>
    </source>
</evidence>
<evidence type="ECO:0000256" key="10">
    <source>
        <dbReference type="ARBA" id="ARBA00080859"/>
    </source>
</evidence>
<evidence type="ECO:0000256" key="3">
    <source>
        <dbReference type="ARBA" id="ARBA00022553"/>
    </source>
</evidence>
<evidence type="ECO:0000313" key="15">
    <source>
        <dbReference type="Proteomes" id="UP000014500"/>
    </source>
</evidence>
<evidence type="ECO:0000259" key="13">
    <source>
        <dbReference type="SMART" id="SM00543"/>
    </source>
</evidence>
<feature type="compositionally biased region" description="Basic and acidic residues" evidence="12">
    <location>
        <begin position="393"/>
        <end position="408"/>
    </location>
</feature>
<dbReference type="Gene3D" id="4.10.80.160">
    <property type="match status" value="1"/>
</dbReference>
<dbReference type="InterPro" id="IPR003890">
    <property type="entry name" value="MIF4G-like_typ-3"/>
</dbReference>
<evidence type="ECO:0000313" key="14">
    <source>
        <dbReference type="EnsemblMetazoa" id="SMAR001086-PA"/>
    </source>
</evidence>
<comment type="function">
    <text evidence="8">Involved in nonsense-mediated decay (NMD) of mRNAs containing premature stop codons by associating with the nuclear exon junction complex (EJC). Recruited by UPF3B associated with the EJC core at the cytoplasmic side of the nuclear envelope and the subsequent formation of an UPF1-UPF2-UPF3 surveillance complex (including UPF1 bound to release factors at the stalled ribosome) is believed to activate NMD. In cooperation with UPF3B stimulates both ATPase and RNA helicase activities of UPF1. Binds spliced mRNA.</text>
</comment>
<keyword evidence="2" id="KW-0963">Cytoplasm</keyword>
<evidence type="ECO:0000256" key="1">
    <source>
        <dbReference type="ARBA" id="ARBA00004556"/>
    </source>
</evidence>
<evidence type="ECO:0000256" key="12">
    <source>
        <dbReference type="SAM" id="MobiDB-lite"/>
    </source>
</evidence>
<evidence type="ECO:0000256" key="8">
    <source>
        <dbReference type="ARBA" id="ARBA00059351"/>
    </source>
</evidence>
<evidence type="ECO:0000256" key="6">
    <source>
        <dbReference type="ARBA" id="ARBA00023054"/>
    </source>
</evidence>
<feature type="compositionally biased region" description="Acidic residues" evidence="12">
    <location>
        <begin position="933"/>
        <end position="945"/>
    </location>
</feature>
<dbReference type="InterPro" id="IPR039762">
    <property type="entry name" value="Nmd2/UPF2"/>
</dbReference>
<reference evidence="14" key="2">
    <citation type="submission" date="2015-02" db="UniProtKB">
        <authorList>
            <consortium name="EnsemblMetazoa"/>
        </authorList>
    </citation>
    <scope>IDENTIFICATION</scope>
</reference>
<dbReference type="GO" id="GO:0035145">
    <property type="term" value="C:exon-exon junction complex"/>
    <property type="evidence" value="ECO:0007669"/>
    <property type="project" value="TreeGrafter"/>
</dbReference>
<feature type="domain" description="MIF4G" evidence="13">
    <location>
        <begin position="439"/>
        <end position="628"/>
    </location>
</feature>
<feature type="domain" description="MIF4G" evidence="13">
    <location>
        <begin position="643"/>
        <end position="856"/>
    </location>
</feature>
<dbReference type="EnsemblMetazoa" id="SMAR001086-RA">
    <property type="protein sequence ID" value="SMAR001086-PA"/>
    <property type="gene ID" value="SMAR001086"/>
</dbReference>
<evidence type="ECO:0000256" key="2">
    <source>
        <dbReference type="ARBA" id="ARBA00022490"/>
    </source>
</evidence>
<dbReference type="PANTHER" id="PTHR12839">
    <property type="entry name" value="NONSENSE-MEDIATED MRNA DECAY PROTEIN 2 UP-FRAMESHIFT SUPPRESSOR 2"/>
    <property type="match status" value="1"/>
</dbReference>
<dbReference type="InterPro" id="IPR016024">
    <property type="entry name" value="ARM-type_fold"/>
</dbReference>
<keyword evidence="7" id="KW-0866">Nonsense-mediated mRNA decay</keyword>
<evidence type="ECO:0000256" key="9">
    <source>
        <dbReference type="ARBA" id="ARBA00068726"/>
    </source>
</evidence>
<feature type="compositionally biased region" description="Acidic residues" evidence="12">
    <location>
        <begin position="383"/>
        <end position="392"/>
    </location>
</feature>
<proteinExistence type="predicted"/>
<keyword evidence="5" id="KW-0694">RNA-binding</keyword>